<feature type="transmembrane region" description="Helical" evidence="5">
    <location>
        <begin position="72"/>
        <end position="95"/>
    </location>
</feature>
<proteinExistence type="predicted"/>
<organism evidence="6 7">
    <name type="scientific">Caenorhabditis auriculariae</name>
    <dbReference type="NCBI Taxonomy" id="2777116"/>
    <lineage>
        <taxon>Eukaryota</taxon>
        <taxon>Metazoa</taxon>
        <taxon>Ecdysozoa</taxon>
        <taxon>Nematoda</taxon>
        <taxon>Chromadorea</taxon>
        <taxon>Rhabditida</taxon>
        <taxon>Rhabditina</taxon>
        <taxon>Rhabditomorpha</taxon>
        <taxon>Rhabditoidea</taxon>
        <taxon>Rhabditidae</taxon>
        <taxon>Peloderinae</taxon>
        <taxon>Caenorhabditis</taxon>
    </lineage>
</organism>
<dbReference type="PANTHER" id="PTHR31357">
    <property type="entry name" value="SERPENTINE RECEPTOR CLASS ALPHA-10"/>
    <property type="match status" value="1"/>
</dbReference>
<keyword evidence="3 5" id="KW-1133">Transmembrane helix</keyword>
<dbReference type="GO" id="GO:0016020">
    <property type="term" value="C:membrane"/>
    <property type="evidence" value="ECO:0007669"/>
    <property type="project" value="UniProtKB-SubCell"/>
</dbReference>
<dbReference type="GO" id="GO:0004930">
    <property type="term" value="F:G protein-coupled receptor activity"/>
    <property type="evidence" value="ECO:0007669"/>
    <property type="project" value="InterPro"/>
</dbReference>
<comment type="caution">
    <text evidence="6">The sequence shown here is derived from an EMBL/GenBank/DDBJ whole genome shotgun (WGS) entry which is preliminary data.</text>
</comment>
<evidence type="ECO:0000313" key="7">
    <source>
        <dbReference type="Proteomes" id="UP000835052"/>
    </source>
</evidence>
<dbReference type="InterPro" id="IPR000344">
    <property type="entry name" value="7TM_GPCR_serpentine_rcpt_Sra"/>
</dbReference>
<dbReference type="InterPro" id="IPR051080">
    <property type="entry name" value="Nematode_rcpt-like_serp_alpha"/>
</dbReference>
<name>A0A8S1H6E3_9PELO</name>
<keyword evidence="4 5" id="KW-0472">Membrane</keyword>
<evidence type="ECO:0000256" key="5">
    <source>
        <dbReference type="SAM" id="Phobius"/>
    </source>
</evidence>
<feature type="transmembrane region" description="Helical" evidence="5">
    <location>
        <begin position="302"/>
        <end position="323"/>
    </location>
</feature>
<reference evidence="6" key="1">
    <citation type="submission" date="2020-10" db="EMBL/GenBank/DDBJ databases">
        <authorList>
            <person name="Kikuchi T."/>
        </authorList>
    </citation>
    <scope>NUCLEOTIDE SEQUENCE</scope>
    <source>
        <strain evidence="6">NKZ352</strain>
    </source>
</reference>
<evidence type="ECO:0000256" key="4">
    <source>
        <dbReference type="ARBA" id="ARBA00023136"/>
    </source>
</evidence>
<dbReference type="GO" id="GO:0004984">
    <property type="term" value="F:olfactory receptor activity"/>
    <property type="evidence" value="ECO:0007669"/>
    <property type="project" value="TreeGrafter"/>
</dbReference>
<sequence length="368" mass="42042">MCLTAIQNASEVMKALAGDVIPCYYAEYCSVEPRDVNEKCSFSPNVCYEDSCCMSFETAISWHYRAAQSVHIGFSAAGVIASLVFVSIMIITLIVHSMDMIVMHVIHLQQSYVANASDPCKIRNRVDFCAPYRNTYSLCLFLLAVIQYSLYIDRLIGVFWRKYNSYSNYVLAVLLVQATITPVVAVRWVYRDANPSATLLSCINVPLDSIVDMSMLTAFLLPINFICFFLSLYLFSSYKKTQRRSRFDIHRHFLAVIDVDSSEFLRRTTATQAFMTVVYPVAILVVRYTYEYVTRPIHLTLATSAYIFSFMSFLVPLVMIYSVQKYQFMRKQKIFDHLSLKSVGSEGSDNYFNGLKEQWGGPPVKTKK</sequence>
<evidence type="ECO:0000256" key="1">
    <source>
        <dbReference type="ARBA" id="ARBA00004141"/>
    </source>
</evidence>
<evidence type="ECO:0000313" key="6">
    <source>
        <dbReference type="EMBL" id="CAD6191976.1"/>
    </source>
</evidence>
<accession>A0A8S1H6E3</accession>
<feature type="transmembrane region" description="Helical" evidence="5">
    <location>
        <begin position="135"/>
        <end position="156"/>
    </location>
</feature>
<keyword evidence="7" id="KW-1185">Reference proteome</keyword>
<gene>
    <name evidence="6" type="ORF">CAUJ_LOCUS7895</name>
</gene>
<keyword evidence="2 5" id="KW-0812">Transmembrane</keyword>
<dbReference type="Proteomes" id="UP000835052">
    <property type="component" value="Unassembled WGS sequence"/>
</dbReference>
<feature type="transmembrane region" description="Helical" evidence="5">
    <location>
        <begin position="168"/>
        <end position="190"/>
    </location>
</feature>
<dbReference type="OrthoDB" id="5813133at2759"/>
<feature type="transmembrane region" description="Helical" evidence="5">
    <location>
        <begin position="210"/>
        <end position="235"/>
    </location>
</feature>
<dbReference type="PANTHER" id="PTHR31357:SF6">
    <property type="entry name" value="G_PROTEIN_RECEP_F1_2 DOMAIN-CONTAINING PROTEIN"/>
    <property type="match status" value="1"/>
</dbReference>
<dbReference type="EMBL" id="CAJGYM010000024">
    <property type="protein sequence ID" value="CAD6191976.1"/>
    <property type="molecule type" value="Genomic_DNA"/>
</dbReference>
<evidence type="ECO:0000256" key="2">
    <source>
        <dbReference type="ARBA" id="ARBA00022692"/>
    </source>
</evidence>
<evidence type="ECO:0000256" key="3">
    <source>
        <dbReference type="ARBA" id="ARBA00022989"/>
    </source>
</evidence>
<protein>
    <submittedName>
        <fullName evidence="6">Uncharacterized protein</fullName>
    </submittedName>
</protein>
<feature type="transmembrane region" description="Helical" evidence="5">
    <location>
        <begin position="273"/>
        <end position="290"/>
    </location>
</feature>
<dbReference type="Pfam" id="PF02117">
    <property type="entry name" value="7TM_GPCR_Sra"/>
    <property type="match status" value="1"/>
</dbReference>
<dbReference type="AlphaFoldDB" id="A0A8S1H6E3"/>
<comment type="subcellular location">
    <subcellularLocation>
        <location evidence="1">Membrane</location>
        <topology evidence="1">Multi-pass membrane protein</topology>
    </subcellularLocation>
</comment>